<organism evidence="1 2">
    <name type="scientific">Thalictrum thalictroides</name>
    <name type="common">Rue-anemone</name>
    <name type="synonym">Anemone thalictroides</name>
    <dbReference type="NCBI Taxonomy" id="46969"/>
    <lineage>
        <taxon>Eukaryota</taxon>
        <taxon>Viridiplantae</taxon>
        <taxon>Streptophyta</taxon>
        <taxon>Embryophyta</taxon>
        <taxon>Tracheophyta</taxon>
        <taxon>Spermatophyta</taxon>
        <taxon>Magnoliopsida</taxon>
        <taxon>Ranunculales</taxon>
        <taxon>Ranunculaceae</taxon>
        <taxon>Thalictroideae</taxon>
        <taxon>Thalictrum</taxon>
    </lineage>
</organism>
<proteinExistence type="predicted"/>
<protein>
    <submittedName>
        <fullName evidence="1">Uncharacterized protein</fullName>
    </submittedName>
</protein>
<sequence length="105" mass="11929">MECAHLLLGRVPTGHRLKEKGIVDVNGDPMCDQGRILISIYSYRAAGWWSFVDSYLFLFRSVLGASAINTLGKLRWGYSKNREVTVNSAYKLALDQLQEDYQVDQ</sequence>
<dbReference type="Proteomes" id="UP000554482">
    <property type="component" value="Unassembled WGS sequence"/>
</dbReference>
<keyword evidence="2" id="KW-1185">Reference proteome</keyword>
<accession>A0A7J6VI18</accession>
<feature type="non-terminal residue" evidence="1">
    <location>
        <position position="105"/>
    </location>
</feature>
<dbReference type="EMBL" id="JABWDY010032382">
    <property type="protein sequence ID" value="KAF5184228.1"/>
    <property type="molecule type" value="Genomic_DNA"/>
</dbReference>
<gene>
    <name evidence="1" type="ORF">FRX31_026185</name>
</gene>
<reference evidence="1 2" key="1">
    <citation type="submission" date="2020-06" db="EMBL/GenBank/DDBJ databases">
        <title>Transcriptomic and genomic resources for Thalictrum thalictroides and T. hernandezii: Facilitating candidate gene discovery in an emerging model plant lineage.</title>
        <authorList>
            <person name="Arias T."/>
            <person name="Riano-Pachon D.M."/>
            <person name="Di Stilio V.S."/>
        </authorList>
    </citation>
    <scope>NUCLEOTIDE SEQUENCE [LARGE SCALE GENOMIC DNA]</scope>
    <source>
        <strain evidence="2">cv. WT478/WT964</strain>
        <tissue evidence="1">Leaves</tissue>
    </source>
</reference>
<dbReference type="AlphaFoldDB" id="A0A7J6VI18"/>
<comment type="caution">
    <text evidence="1">The sequence shown here is derived from an EMBL/GenBank/DDBJ whole genome shotgun (WGS) entry which is preliminary data.</text>
</comment>
<name>A0A7J6VI18_THATH</name>
<evidence type="ECO:0000313" key="1">
    <source>
        <dbReference type="EMBL" id="KAF5184228.1"/>
    </source>
</evidence>
<evidence type="ECO:0000313" key="2">
    <source>
        <dbReference type="Proteomes" id="UP000554482"/>
    </source>
</evidence>